<dbReference type="EMBL" id="MDTU01000001">
    <property type="protein sequence ID" value="ODN42202.1"/>
    <property type="molecule type" value="Genomic_DNA"/>
</dbReference>
<dbReference type="Gene3D" id="3.40.50.1820">
    <property type="entry name" value="alpha/beta hydrolase"/>
    <property type="match status" value="1"/>
</dbReference>
<evidence type="ECO:0008006" key="3">
    <source>
        <dbReference type="Google" id="ProtNLM"/>
    </source>
</evidence>
<name>A0ABX3A1U6_9GAMM</name>
<dbReference type="Pfam" id="PF26363">
    <property type="entry name" value="Phospholipase-like"/>
    <property type="match status" value="1"/>
</dbReference>
<proteinExistence type="predicted"/>
<comment type="caution">
    <text evidence="1">The sequence shown here is derived from an EMBL/GenBank/DDBJ whole genome shotgun (WGS) entry which is preliminary data.</text>
</comment>
<dbReference type="RefSeq" id="WP_069312000.1">
    <property type="nucleotide sequence ID" value="NZ_MDTU01000001.1"/>
</dbReference>
<dbReference type="InterPro" id="IPR029058">
    <property type="entry name" value="AB_hydrolase_fold"/>
</dbReference>
<reference evidence="1 2" key="1">
    <citation type="submission" date="2016-08" db="EMBL/GenBank/DDBJ databases">
        <title>Draft genome sequence of Candidatus Piscirickettsia litoralis, from seawater.</title>
        <authorList>
            <person name="Wan X."/>
            <person name="Lee A.J."/>
            <person name="Hou S."/>
            <person name="Donachie S.P."/>
        </authorList>
    </citation>
    <scope>NUCLEOTIDE SEQUENCE [LARGE SCALE GENOMIC DNA]</scope>
    <source>
        <strain evidence="1 2">Y2</strain>
    </source>
</reference>
<dbReference type="SUPFAM" id="SSF53474">
    <property type="entry name" value="alpha/beta-Hydrolases"/>
    <property type="match status" value="1"/>
</dbReference>
<keyword evidence="2" id="KW-1185">Reference proteome</keyword>
<evidence type="ECO:0000313" key="1">
    <source>
        <dbReference type="EMBL" id="ODN42202.1"/>
    </source>
</evidence>
<accession>A0ABX3A1U6</accession>
<evidence type="ECO:0000313" key="2">
    <source>
        <dbReference type="Proteomes" id="UP000094329"/>
    </source>
</evidence>
<dbReference type="Proteomes" id="UP000094329">
    <property type="component" value="Unassembled WGS sequence"/>
</dbReference>
<organism evidence="1 2">
    <name type="scientific">Piscirickettsia litoralis</name>
    <dbReference type="NCBI Taxonomy" id="1891921"/>
    <lineage>
        <taxon>Bacteria</taxon>
        <taxon>Pseudomonadati</taxon>
        <taxon>Pseudomonadota</taxon>
        <taxon>Gammaproteobacteria</taxon>
        <taxon>Thiotrichales</taxon>
        <taxon>Piscirickettsiaceae</taxon>
        <taxon>Piscirickettsia</taxon>
    </lineage>
</organism>
<gene>
    <name evidence="1" type="ORF">BGC07_03705</name>
</gene>
<protein>
    <recommendedName>
        <fullName evidence="3">Fungal lipase-like domain-containing protein</fullName>
    </recommendedName>
</protein>
<sequence>MSEVTLSDLAFLANDVYLNPGKELASPKNASADRYRYLLENTETAINSDPHGPKANGFFARTYKYKQNGKEVLIVAYRGTSNTPDAYVDGDLASSNSLAQGQDAISFLFQVLVYAKEKNIDHKDIYITGHSLGGGLAQWISMLTVDQPMKFQLAEPTAFRTVAFNPPGMQKLAGKSAGFYEHYQQGQTYNQHEVKEAQEYMEFYNAAKTAQGSYANPQVARVVQEGMESMFSEKKLKHAAEIIKHYKREYGDPPKFFDVYNYESFKKLINHQMVYKNRQDALRMGQETMVFLWDMLFDNDQGGECFQELSNCYPHIYNFSAKYDLVHCSGFPAGNIINYDIDTTGQISIYWKPEHLILTSYFSVRRHIHKYQYDSAKTKLICKRLANYSDQSIDWTKLIENTVMTTTYSSVSPGRLLAKMSQVIPAAIYGGTAEHSMGNMLASIHKNTDLAQVAIGYDTVRTLINLGKKRNVYLYTTERHETLGRATQKNVVTYEQGYAKKSGGHAAPVYPYNQENYQTF</sequence>